<dbReference type="InterPro" id="IPR007379">
    <property type="entry name" value="Tim44-like_dom"/>
</dbReference>
<accession>A0A0D6M125</accession>
<evidence type="ECO:0000256" key="3">
    <source>
        <dbReference type="ARBA" id="ARBA00022980"/>
    </source>
</evidence>
<dbReference type="GO" id="GO:1990904">
    <property type="term" value="C:ribonucleoprotein complex"/>
    <property type="evidence" value="ECO:0007669"/>
    <property type="project" value="UniProtKB-KW"/>
</dbReference>
<evidence type="ECO:0000256" key="5">
    <source>
        <dbReference type="ARBA" id="ARBA00023274"/>
    </source>
</evidence>
<evidence type="ECO:0000256" key="8">
    <source>
        <dbReference type="ARBA" id="ARBA00043031"/>
    </source>
</evidence>
<sequence>MRIDVVVLAGRMISRLCPLTRTGLTGLAACTPSTVQRAFVHHHMERHDLARFLGIKRSNKARANRNTHVNEKMFRKMRGRKTVIVDLPDDEEQRRRDKLTPSELRIELLKKGINPYKEVQPRAWQEAQVTMSSFYAVIDPFVTPEPGETLPFVGAGVDGLKLKGEELKQRALHRYHNWRNGTSRIRKKEGFEKFDAKTFGPTADLIFEEAHKALMKRDKQTLHKFITEHAFAKMWPDVENGSIVWELIERLEPSTVVSVRCGDQPYKSGNDIAQLTVRMHTKQKLAVYDRFGHLILGSETEPREVVEYVVFENHIAVIDGTWRLHDKVYPRWIQPKQGTQITYALGEGSEESRPDAPASLPLRVEEMEQERKKDEKSGKTADDA</sequence>
<evidence type="ECO:0000256" key="7">
    <source>
        <dbReference type="ARBA" id="ARBA00039448"/>
    </source>
</evidence>
<dbReference type="AlphaFoldDB" id="A0A0D6M125"/>
<protein>
    <recommendedName>
        <fullName evidence="7">Large ribosomal subunit protein mL45</fullName>
    </recommendedName>
    <alternativeName>
        <fullName evidence="8">39S ribosomal protein L45, mitochondrial</fullName>
    </alternativeName>
</protein>
<dbReference type="SUPFAM" id="SSF54427">
    <property type="entry name" value="NTF2-like"/>
    <property type="match status" value="1"/>
</dbReference>
<keyword evidence="5" id="KW-0687">Ribonucleoprotein</keyword>
<keyword evidence="12" id="KW-1185">Reference proteome</keyword>
<keyword evidence="3" id="KW-0689">Ribosomal protein</keyword>
<feature type="domain" description="Tim44-like" evidence="10">
    <location>
        <begin position="178"/>
        <end position="329"/>
    </location>
</feature>
<evidence type="ECO:0000259" key="10">
    <source>
        <dbReference type="SMART" id="SM00978"/>
    </source>
</evidence>
<dbReference type="SMART" id="SM00978">
    <property type="entry name" value="Tim44"/>
    <property type="match status" value="1"/>
</dbReference>
<dbReference type="EMBL" id="KE124824">
    <property type="protein sequence ID" value="EPB77965.1"/>
    <property type="molecule type" value="Genomic_DNA"/>
</dbReference>
<dbReference type="Proteomes" id="UP000054495">
    <property type="component" value="Unassembled WGS sequence"/>
</dbReference>
<keyword evidence="4" id="KW-0496">Mitochondrion</keyword>
<evidence type="ECO:0000256" key="4">
    <source>
        <dbReference type="ARBA" id="ARBA00023128"/>
    </source>
</evidence>
<feature type="compositionally biased region" description="Basic and acidic residues" evidence="9">
    <location>
        <begin position="363"/>
        <end position="384"/>
    </location>
</feature>
<dbReference type="FunFam" id="3.10.450.240:FF:000003">
    <property type="entry name" value="39S ribosomal protein L45, mitochondrial"/>
    <property type="match status" value="1"/>
</dbReference>
<name>A0A0D6M125_9BILA</name>
<dbReference type="PANTHER" id="PTHR28554">
    <property type="entry name" value="39S RIBOSOMAL PROTEIN L45, MITOCHONDRIAL"/>
    <property type="match status" value="1"/>
</dbReference>
<comment type="subcellular location">
    <subcellularLocation>
        <location evidence="1">Mitochondrion</location>
    </subcellularLocation>
</comment>
<evidence type="ECO:0000256" key="6">
    <source>
        <dbReference type="ARBA" id="ARBA00038073"/>
    </source>
</evidence>
<dbReference type="GO" id="GO:0005840">
    <property type="term" value="C:ribosome"/>
    <property type="evidence" value="ECO:0007669"/>
    <property type="project" value="UniProtKB-KW"/>
</dbReference>
<dbReference type="PANTHER" id="PTHR28554:SF1">
    <property type="entry name" value="LARGE RIBOSOMAL SUBUNIT PROTEIN ML45"/>
    <property type="match status" value="1"/>
</dbReference>
<proteinExistence type="inferred from homology"/>
<keyword evidence="2" id="KW-0809">Transit peptide</keyword>
<gene>
    <name evidence="11" type="ORF">ANCCEY_02951</name>
</gene>
<dbReference type="GO" id="GO:0005739">
    <property type="term" value="C:mitochondrion"/>
    <property type="evidence" value="ECO:0007669"/>
    <property type="project" value="UniProtKB-SubCell"/>
</dbReference>
<evidence type="ECO:0000256" key="2">
    <source>
        <dbReference type="ARBA" id="ARBA00022946"/>
    </source>
</evidence>
<evidence type="ECO:0000313" key="11">
    <source>
        <dbReference type="EMBL" id="EPB77965.1"/>
    </source>
</evidence>
<evidence type="ECO:0000256" key="9">
    <source>
        <dbReference type="SAM" id="MobiDB-lite"/>
    </source>
</evidence>
<evidence type="ECO:0000256" key="1">
    <source>
        <dbReference type="ARBA" id="ARBA00004173"/>
    </source>
</evidence>
<dbReference type="Gene3D" id="3.10.450.240">
    <property type="match status" value="1"/>
</dbReference>
<dbReference type="InterPro" id="IPR032710">
    <property type="entry name" value="NTF2-like_dom_sf"/>
</dbReference>
<reference evidence="11 12" key="1">
    <citation type="submission" date="2013-05" db="EMBL/GenBank/DDBJ databases">
        <title>Draft genome of the parasitic nematode Anyclostoma ceylanicum.</title>
        <authorList>
            <person name="Mitreva M."/>
        </authorList>
    </citation>
    <scope>NUCLEOTIDE SEQUENCE [LARGE SCALE GENOMIC DNA]</scope>
</reference>
<feature type="region of interest" description="Disordered" evidence="9">
    <location>
        <begin position="344"/>
        <end position="384"/>
    </location>
</feature>
<organism evidence="11 12">
    <name type="scientific">Ancylostoma ceylanicum</name>
    <dbReference type="NCBI Taxonomy" id="53326"/>
    <lineage>
        <taxon>Eukaryota</taxon>
        <taxon>Metazoa</taxon>
        <taxon>Ecdysozoa</taxon>
        <taxon>Nematoda</taxon>
        <taxon>Chromadorea</taxon>
        <taxon>Rhabditida</taxon>
        <taxon>Rhabditina</taxon>
        <taxon>Rhabditomorpha</taxon>
        <taxon>Strongyloidea</taxon>
        <taxon>Ancylostomatidae</taxon>
        <taxon>Ancylostomatinae</taxon>
        <taxon>Ancylostoma</taxon>
    </lineage>
</organism>
<evidence type="ECO:0000313" key="12">
    <source>
        <dbReference type="Proteomes" id="UP000054495"/>
    </source>
</evidence>
<dbReference type="Pfam" id="PF04280">
    <property type="entry name" value="Tim44"/>
    <property type="match status" value="1"/>
</dbReference>
<comment type="similarity">
    <text evidence="6">Belongs to the mitochondrion-specific ribosomal protein mL45 family.</text>
</comment>
<dbReference type="InterPro" id="IPR051975">
    <property type="entry name" value="mtLSU_mL45"/>
</dbReference>